<dbReference type="AlphaFoldDB" id="A0AAC9UNG4"/>
<evidence type="ECO:0000313" key="1">
    <source>
        <dbReference type="EMBL" id="ASN59802.1"/>
    </source>
</evidence>
<dbReference type="RefSeq" id="WP_089556512.1">
    <property type="nucleotide sequence ID" value="NZ_CP022474.1"/>
</dbReference>
<protein>
    <submittedName>
        <fullName evidence="1">Uncharacterized protein</fullName>
    </submittedName>
</protein>
<proteinExistence type="predicted"/>
<accession>A0AAC9UNG4</accession>
<dbReference type="Proteomes" id="UP000199749">
    <property type="component" value="Chromosome"/>
</dbReference>
<name>A0AAC9UNG4_LATCU</name>
<evidence type="ECO:0000313" key="2">
    <source>
        <dbReference type="Proteomes" id="UP000199749"/>
    </source>
</evidence>
<gene>
    <name evidence="1" type="ORF">CG419_03815</name>
</gene>
<dbReference type="EMBL" id="CP022474">
    <property type="protein sequence ID" value="ASN59802.1"/>
    <property type="molecule type" value="Genomic_DNA"/>
</dbReference>
<reference evidence="1 2" key="1">
    <citation type="submission" date="2017-07" db="EMBL/GenBank/DDBJ databases">
        <title>Lactobacillus curvatus MRS6 whole genome.</title>
        <authorList>
            <person name="Jans C."/>
            <person name="Lagler S."/>
            <person name="Lacroix C."/>
            <person name="Meile L."/>
            <person name="Stevens M.J.A."/>
        </authorList>
    </citation>
    <scope>NUCLEOTIDE SEQUENCE [LARGE SCALE GENOMIC DNA]</scope>
    <source>
        <strain evidence="1 2">MRS6</strain>
    </source>
</reference>
<organism evidence="1 2">
    <name type="scientific">Latilactobacillus curvatus</name>
    <name type="common">Lactobacillus curvatus</name>
    <dbReference type="NCBI Taxonomy" id="28038"/>
    <lineage>
        <taxon>Bacteria</taxon>
        <taxon>Bacillati</taxon>
        <taxon>Bacillota</taxon>
        <taxon>Bacilli</taxon>
        <taxon>Lactobacillales</taxon>
        <taxon>Lactobacillaceae</taxon>
        <taxon>Latilactobacillus</taxon>
    </lineage>
</organism>
<sequence length="66" mass="7624">MDANLMTIQRQNWQYNEPEEQIIAEDYKGDPIYGTDSYLELDGELFMPGDALDFIKHLGATEVEIK</sequence>